<dbReference type="GO" id="GO:0004519">
    <property type="term" value="F:endonuclease activity"/>
    <property type="evidence" value="ECO:0007669"/>
    <property type="project" value="UniProtKB-KW"/>
</dbReference>
<keyword evidence="4" id="KW-0255">Endonuclease</keyword>
<protein>
    <submittedName>
        <fullName evidence="10">Retrovirus-related Pol polyprotein from transposon.6</fullName>
    </submittedName>
</protein>
<dbReference type="InterPro" id="IPR043502">
    <property type="entry name" value="DNA/RNA_pol_sf"/>
</dbReference>
<dbReference type="GO" id="GO:0016787">
    <property type="term" value="F:hydrolase activity"/>
    <property type="evidence" value="ECO:0007669"/>
    <property type="project" value="UniProtKB-KW"/>
</dbReference>
<evidence type="ECO:0000256" key="1">
    <source>
        <dbReference type="ARBA" id="ARBA00022679"/>
    </source>
</evidence>
<feature type="compositionally biased region" description="Polar residues" evidence="8">
    <location>
        <begin position="85"/>
        <end position="95"/>
    </location>
</feature>
<evidence type="ECO:0000256" key="4">
    <source>
        <dbReference type="ARBA" id="ARBA00022759"/>
    </source>
</evidence>
<dbReference type="InterPro" id="IPR050951">
    <property type="entry name" value="Retrovirus_Pol_polyprotein"/>
</dbReference>
<dbReference type="GO" id="GO:0008270">
    <property type="term" value="F:zinc ion binding"/>
    <property type="evidence" value="ECO:0007669"/>
    <property type="project" value="UniProtKB-KW"/>
</dbReference>
<organism evidence="10">
    <name type="scientific">Sesamum radiatum</name>
    <name type="common">Black benniseed</name>
    <dbReference type="NCBI Taxonomy" id="300843"/>
    <lineage>
        <taxon>Eukaryota</taxon>
        <taxon>Viridiplantae</taxon>
        <taxon>Streptophyta</taxon>
        <taxon>Embryophyta</taxon>
        <taxon>Tracheophyta</taxon>
        <taxon>Spermatophyta</taxon>
        <taxon>Magnoliopsida</taxon>
        <taxon>eudicotyledons</taxon>
        <taxon>Gunneridae</taxon>
        <taxon>Pentapetalae</taxon>
        <taxon>asterids</taxon>
        <taxon>lamiids</taxon>
        <taxon>Lamiales</taxon>
        <taxon>Pedaliaceae</taxon>
        <taxon>Sesamum</taxon>
    </lineage>
</organism>
<dbReference type="AlphaFoldDB" id="A0AAW2JQL6"/>
<dbReference type="Gene3D" id="3.10.20.370">
    <property type="match status" value="1"/>
</dbReference>
<feature type="compositionally biased region" description="Gly residues" evidence="8">
    <location>
        <begin position="101"/>
        <end position="110"/>
    </location>
</feature>
<dbReference type="CDD" id="cd09274">
    <property type="entry name" value="RNase_HI_RT_Ty3"/>
    <property type="match status" value="1"/>
</dbReference>
<reference evidence="10" key="1">
    <citation type="submission" date="2020-06" db="EMBL/GenBank/DDBJ databases">
        <authorList>
            <person name="Li T."/>
            <person name="Hu X."/>
            <person name="Zhang T."/>
            <person name="Song X."/>
            <person name="Zhang H."/>
            <person name="Dai N."/>
            <person name="Sheng W."/>
            <person name="Hou X."/>
            <person name="Wei L."/>
        </authorList>
    </citation>
    <scope>NUCLEOTIDE SEQUENCE</scope>
    <source>
        <strain evidence="10">G02</strain>
        <tissue evidence="10">Leaf</tissue>
    </source>
</reference>
<gene>
    <name evidence="10" type="ORF">Sradi_6644900</name>
</gene>
<dbReference type="InterPro" id="IPR036875">
    <property type="entry name" value="Znf_CCHC_sf"/>
</dbReference>
<evidence type="ECO:0000256" key="3">
    <source>
        <dbReference type="ARBA" id="ARBA00022722"/>
    </source>
</evidence>
<evidence type="ECO:0000256" key="8">
    <source>
        <dbReference type="SAM" id="MobiDB-lite"/>
    </source>
</evidence>
<dbReference type="InterPro" id="IPR041373">
    <property type="entry name" value="RT_RNaseH"/>
</dbReference>
<dbReference type="GO" id="GO:0003964">
    <property type="term" value="F:RNA-directed DNA polymerase activity"/>
    <property type="evidence" value="ECO:0007669"/>
    <property type="project" value="UniProtKB-KW"/>
</dbReference>
<dbReference type="SUPFAM" id="SSF56672">
    <property type="entry name" value="DNA/RNA polymerases"/>
    <property type="match status" value="1"/>
</dbReference>
<keyword evidence="5" id="KW-0378">Hydrolase</keyword>
<dbReference type="FunFam" id="3.10.20.370:FF:000001">
    <property type="entry name" value="Retrovirus-related Pol polyprotein from transposon 17.6-like protein"/>
    <property type="match status" value="1"/>
</dbReference>
<dbReference type="PANTHER" id="PTHR37984">
    <property type="entry name" value="PROTEIN CBG26694"/>
    <property type="match status" value="1"/>
</dbReference>
<feature type="region of interest" description="Disordered" evidence="8">
    <location>
        <begin position="1"/>
        <end position="35"/>
    </location>
</feature>
<keyword evidence="7" id="KW-0479">Metal-binding</keyword>
<reference evidence="10" key="2">
    <citation type="journal article" date="2024" name="Plant">
        <title>Genomic evolution and insights into agronomic trait innovations of Sesamum species.</title>
        <authorList>
            <person name="Miao H."/>
            <person name="Wang L."/>
            <person name="Qu L."/>
            <person name="Liu H."/>
            <person name="Sun Y."/>
            <person name="Le M."/>
            <person name="Wang Q."/>
            <person name="Wei S."/>
            <person name="Zheng Y."/>
            <person name="Lin W."/>
            <person name="Duan Y."/>
            <person name="Cao H."/>
            <person name="Xiong S."/>
            <person name="Wang X."/>
            <person name="Wei L."/>
            <person name="Li C."/>
            <person name="Ma Q."/>
            <person name="Ju M."/>
            <person name="Zhao R."/>
            <person name="Li G."/>
            <person name="Mu C."/>
            <person name="Tian Q."/>
            <person name="Mei H."/>
            <person name="Zhang T."/>
            <person name="Gao T."/>
            <person name="Zhang H."/>
        </authorList>
    </citation>
    <scope>NUCLEOTIDE SEQUENCE</scope>
    <source>
        <strain evidence="10">G02</strain>
    </source>
</reference>
<keyword evidence="2" id="KW-0548">Nucleotidyltransferase</keyword>
<dbReference type="FunFam" id="3.30.70.270:FF:000020">
    <property type="entry name" value="Transposon Tf2-6 polyprotein-like Protein"/>
    <property type="match status" value="1"/>
</dbReference>
<feature type="region of interest" description="Disordered" evidence="8">
    <location>
        <begin position="79"/>
        <end position="113"/>
    </location>
</feature>
<evidence type="ECO:0000256" key="5">
    <source>
        <dbReference type="ARBA" id="ARBA00022801"/>
    </source>
</evidence>
<keyword evidence="7" id="KW-0863">Zinc-finger</keyword>
<feature type="compositionally biased region" description="Gly residues" evidence="8">
    <location>
        <begin position="13"/>
        <end position="26"/>
    </location>
</feature>
<dbReference type="Pfam" id="PF17917">
    <property type="entry name" value="RT_RNaseH"/>
    <property type="match status" value="1"/>
</dbReference>
<dbReference type="Gene3D" id="3.30.70.270">
    <property type="match status" value="2"/>
</dbReference>
<feature type="compositionally biased region" description="Low complexity" evidence="8">
    <location>
        <begin position="1"/>
        <end position="12"/>
    </location>
</feature>
<evidence type="ECO:0000256" key="7">
    <source>
        <dbReference type="PROSITE-ProRule" id="PRU00047"/>
    </source>
</evidence>
<sequence>MGQTSRSPSVSSGRGGPNSIGFGGRQGPTRSFSGRSIPSCANCGRRHTGECWGAQPIVCYRCHQPGHIVRDCPTWRDNARGSHISGPSSVGENSQRAGTSRGQGRGGRGGRNISMTSTAKVVNLNPKQGCMQLQKSKLLRHPSTYFDYTYRMDPLELKELKKQLEELLDKGFIRPSISPWGALVLFVKKKDGRYWQLRVEEGSIPKTAFRTSSREEHEQHLRTVLQILREKQLYAKFSKCEFWMEEIAFLGHVVSKEGVQPDPAKVKAIMEWEPPKNVSEVRSFLGLAGYYRRFVKDFSVVAKPLTNLLKKNAPFNWNDKCAQSFEELKKETYLGTYPYFAVWDGGYVVYTDASRQGLGCVLMQHGKVIAYASRQLRPHEINYPTHDLELAAIVHALKIWRHYLYGETFQIFTDHKSLKYIPTQKELNLRQRRWIELLKDYDCTIDYHPGKANIVADALSRKTVDHLASMIFYNVEYLTALRAMDVHFSVGGDMLLATMQVKPSLKDKIRDAQEKDSHLQKIRPKCKKGRTISL</sequence>
<dbReference type="InterPro" id="IPR043128">
    <property type="entry name" value="Rev_trsase/Diguanyl_cyclase"/>
</dbReference>
<evidence type="ECO:0000313" key="10">
    <source>
        <dbReference type="EMBL" id="KAL0295928.1"/>
    </source>
</evidence>
<dbReference type="CDD" id="cd01647">
    <property type="entry name" value="RT_LTR"/>
    <property type="match status" value="1"/>
</dbReference>
<feature type="domain" description="CCHC-type" evidence="9">
    <location>
        <begin position="59"/>
        <end position="73"/>
    </location>
</feature>
<name>A0AAW2JQL6_SESRA</name>
<evidence type="ECO:0000256" key="6">
    <source>
        <dbReference type="ARBA" id="ARBA00022918"/>
    </source>
</evidence>
<dbReference type="Pfam" id="PF00098">
    <property type="entry name" value="zf-CCHC"/>
    <property type="match status" value="1"/>
</dbReference>
<evidence type="ECO:0000259" key="9">
    <source>
        <dbReference type="PROSITE" id="PS50158"/>
    </source>
</evidence>
<proteinExistence type="predicted"/>
<keyword evidence="1" id="KW-0808">Transferase</keyword>
<keyword evidence="3" id="KW-0540">Nuclease</keyword>
<keyword evidence="6" id="KW-0695">RNA-directed DNA polymerase</keyword>
<evidence type="ECO:0000256" key="2">
    <source>
        <dbReference type="ARBA" id="ARBA00022695"/>
    </source>
</evidence>
<dbReference type="GO" id="GO:0003676">
    <property type="term" value="F:nucleic acid binding"/>
    <property type="evidence" value="ECO:0007669"/>
    <property type="project" value="InterPro"/>
</dbReference>
<accession>A0AAW2JQL6</accession>
<dbReference type="SMART" id="SM00343">
    <property type="entry name" value="ZnF_C2HC"/>
    <property type="match status" value="1"/>
</dbReference>
<dbReference type="Gene3D" id="4.10.60.10">
    <property type="entry name" value="Zinc finger, CCHC-type"/>
    <property type="match status" value="1"/>
</dbReference>
<dbReference type="InterPro" id="IPR001878">
    <property type="entry name" value="Znf_CCHC"/>
</dbReference>
<dbReference type="SUPFAM" id="SSF57756">
    <property type="entry name" value="Retrovirus zinc finger-like domains"/>
    <property type="match status" value="1"/>
</dbReference>
<keyword evidence="7" id="KW-0862">Zinc</keyword>
<dbReference type="EMBL" id="JACGWJ010000032">
    <property type="protein sequence ID" value="KAL0295928.1"/>
    <property type="molecule type" value="Genomic_DNA"/>
</dbReference>
<comment type="caution">
    <text evidence="10">The sequence shown here is derived from an EMBL/GenBank/DDBJ whole genome shotgun (WGS) entry which is preliminary data.</text>
</comment>
<dbReference type="PANTHER" id="PTHR37984:SF5">
    <property type="entry name" value="PROTEIN NYNRIN-LIKE"/>
    <property type="match status" value="1"/>
</dbReference>
<dbReference type="Gene3D" id="3.10.10.10">
    <property type="entry name" value="HIV Type 1 Reverse Transcriptase, subunit A, domain 1"/>
    <property type="match status" value="1"/>
</dbReference>
<dbReference type="PROSITE" id="PS50158">
    <property type="entry name" value="ZF_CCHC"/>
    <property type="match status" value="1"/>
</dbReference>